<proteinExistence type="predicted"/>
<evidence type="ECO:0000313" key="3">
    <source>
        <dbReference type="EMBL" id="AXR83410.1"/>
    </source>
</evidence>
<accession>A0A346PJH2</accession>
<protein>
    <submittedName>
        <fullName evidence="2">Fe2+ transport system protein B</fullName>
    </submittedName>
    <submittedName>
        <fullName evidence="3">Ferrous iron transporter protein B-like protein</fullName>
    </submittedName>
</protein>
<keyword evidence="1" id="KW-1133">Transmembrane helix</keyword>
<gene>
    <name evidence="2" type="ORF">AArc1_3369</name>
    <name evidence="3" type="ORF">AArcMg_3431</name>
</gene>
<dbReference type="Proteomes" id="UP000258707">
    <property type="component" value="Chromosome"/>
</dbReference>
<dbReference type="KEGG" id="nag:AArcMg_3431"/>
<reference evidence="4" key="2">
    <citation type="submission" date="2018-02" db="EMBL/GenBank/DDBJ databases">
        <title>Phenotypic and genomic properties of facultatively anaerobic sulfur-reducing natronoarchaea from hypersaline soda lakes.</title>
        <authorList>
            <person name="Sorokin D.Y."/>
            <person name="Kublanov I.V."/>
            <person name="Roman P."/>
            <person name="Sinninghe Damste J.S."/>
            <person name="Golyshin P.N."/>
            <person name="Rojo D."/>
            <person name="Ciordia S."/>
            <person name="Mena M.D.C."/>
            <person name="Ferrer M."/>
            <person name="Messina E."/>
            <person name="Smedile F."/>
            <person name="La Spada G."/>
            <person name="La Cono V."/>
            <person name="Yakimov M.M."/>
        </authorList>
    </citation>
    <scope>NUCLEOTIDE SEQUENCE [LARGE SCALE GENOMIC DNA]</scope>
    <source>
        <strain evidence="4">AArc-Mg</strain>
    </source>
</reference>
<reference evidence="2" key="3">
    <citation type="journal article" date="2019" name="Int. J. Syst. Evol. Microbiol.">
        <title>Natronolimnobius sulfurireducens sp. nov. and Halalkaliarchaeum desulfuricum gen. nov., sp. nov., the first sulfur-respiring alkaliphilic haloarchaea from hypersaline alkaline lakes.</title>
        <authorList>
            <person name="Sorokin D.Y."/>
            <person name="Yakimov M."/>
            <person name="Messina E."/>
            <person name="Merkel A.Y."/>
            <person name="Bale N.J."/>
            <person name="Sinninghe Damste J.S."/>
        </authorList>
    </citation>
    <scope>NUCLEOTIDE SEQUENCE</scope>
    <source>
        <strain evidence="3">AArc-Mg</strain>
        <strain evidence="2">AArc1</strain>
    </source>
</reference>
<dbReference type="AlphaFoldDB" id="A0A346PJH2"/>
<dbReference type="EMBL" id="CP027033">
    <property type="protein sequence ID" value="AXR83410.1"/>
    <property type="molecule type" value="Genomic_DNA"/>
</dbReference>
<feature type="transmembrane region" description="Helical" evidence="1">
    <location>
        <begin position="60"/>
        <end position="81"/>
    </location>
</feature>
<evidence type="ECO:0000256" key="1">
    <source>
        <dbReference type="SAM" id="Phobius"/>
    </source>
</evidence>
<dbReference type="Proteomes" id="UP000258613">
    <property type="component" value="Chromosome"/>
</dbReference>
<dbReference type="EMBL" id="CP024047">
    <property type="protein sequence ID" value="AXR79667.1"/>
    <property type="molecule type" value="Genomic_DNA"/>
</dbReference>
<evidence type="ECO:0000313" key="2">
    <source>
        <dbReference type="EMBL" id="AXR79667.1"/>
    </source>
</evidence>
<sequence>MWWLVGPYLLVLAVTTLLYVAVIAPPAARESHTVIDRRTVLNCPDPRAIARAAWSALREFVVTALPVFVVITFVAACWPRFGKTGSSC</sequence>
<name>A0A346PJH2_9EURY</name>
<evidence type="ECO:0000313" key="5">
    <source>
        <dbReference type="Proteomes" id="UP000258707"/>
    </source>
</evidence>
<feature type="transmembrane region" description="Helical" evidence="1">
    <location>
        <begin position="6"/>
        <end position="28"/>
    </location>
</feature>
<dbReference type="KEGG" id="nan:AArc1_3369"/>
<accession>A0A346PV65</accession>
<organism evidence="2 5">
    <name type="scientific">Natrarchaeobaculum sulfurireducens</name>
    <dbReference type="NCBI Taxonomy" id="2044521"/>
    <lineage>
        <taxon>Archaea</taxon>
        <taxon>Methanobacteriati</taxon>
        <taxon>Methanobacteriota</taxon>
        <taxon>Stenosarchaea group</taxon>
        <taxon>Halobacteria</taxon>
        <taxon>Halobacteriales</taxon>
        <taxon>Natrialbaceae</taxon>
        <taxon>Natrarchaeobaculum</taxon>
    </lineage>
</organism>
<evidence type="ECO:0000313" key="4">
    <source>
        <dbReference type="Proteomes" id="UP000258613"/>
    </source>
</evidence>
<reference evidence="5" key="1">
    <citation type="submission" date="2017-10" db="EMBL/GenBank/DDBJ databases">
        <title>Phenotypic and genomic properties of facultatively anaerobic sulfur-reducing natronoarchaea from hypersaline soda lakes.</title>
        <authorList>
            <person name="Sorokin D.Y."/>
            <person name="Kublanov I.V."/>
            <person name="Roman P."/>
            <person name="Sinninghe Damste J.S."/>
            <person name="Golyshin P.N."/>
            <person name="Rojo D."/>
            <person name="Ciordia S."/>
            <person name="Mena Md.C."/>
            <person name="Ferrer M."/>
            <person name="Messina E."/>
            <person name="Smedile F."/>
            <person name="La Spada G."/>
            <person name="La Cono V."/>
            <person name="Yakimov M.M."/>
        </authorList>
    </citation>
    <scope>NUCLEOTIDE SEQUENCE [LARGE SCALE GENOMIC DNA]</scope>
    <source>
        <strain evidence="5">AArc1</strain>
    </source>
</reference>
<keyword evidence="1" id="KW-0472">Membrane</keyword>
<keyword evidence="1" id="KW-0812">Transmembrane</keyword>
<keyword evidence="4" id="KW-1185">Reference proteome</keyword>